<keyword evidence="12" id="KW-1185">Reference proteome</keyword>
<dbReference type="Pfam" id="PF01252">
    <property type="entry name" value="Peptidase_A8"/>
    <property type="match status" value="1"/>
</dbReference>
<evidence type="ECO:0000256" key="2">
    <source>
        <dbReference type="ARBA" id="ARBA00022475"/>
    </source>
</evidence>
<evidence type="ECO:0000256" key="5">
    <source>
        <dbReference type="ARBA" id="ARBA00022750"/>
    </source>
</evidence>
<evidence type="ECO:0000256" key="1">
    <source>
        <dbReference type="ARBA" id="ARBA00006139"/>
    </source>
</evidence>
<keyword evidence="5" id="KW-0064">Aspartyl protease</keyword>
<keyword evidence="6" id="KW-0378">Hydrolase</keyword>
<gene>
    <name evidence="11" type="ORF">LIZ65_04765</name>
</gene>
<name>A0ABS8DDV3_9FIRM</name>
<sequence length="157" mass="17429">MIIVCFLTVIAVAGIDLGIKQYVEKYVKKEEERSIWRKRGILRKVHNRGMMMNRLEQHPLFVQLASVFAGGVLLICQAALLKKPGQEKEKLGLALMTAGAISNTYDRLRRGYVVDYMAVKTRHKKITDLTFNLADISIFAGAVLALFGAFTGGKGGK</sequence>
<organism evidence="11 12">
    <name type="scientific">Bariatricus massiliensis</name>
    <dbReference type="NCBI Taxonomy" id="1745713"/>
    <lineage>
        <taxon>Bacteria</taxon>
        <taxon>Bacillati</taxon>
        <taxon>Bacillota</taxon>
        <taxon>Clostridia</taxon>
        <taxon>Lachnospirales</taxon>
        <taxon>Lachnospiraceae</taxon>
        <taxon>Bariatricus</taxon>
    </lineage>
</organism>
<reference evidence="11 12" key="1">
    <citation type="submission" date="2021-10" db="EMBL/GenBank/DDBJ databases">
        <title>Collection of gut derived symbiotic bacterial strains cultured from healthy donors.</title>
        <authorList>
            <person name="Lin H."/>
            <person name="Littmann E."/>
            <person name="Kohout C."/>
            <person name="Pamer E.G."/>
        </authorList>
    </citation>
    <scope>NUCLEOTIDE SEQUENCE [LARGE SCALE GENOMIC DNA]</scope>
    <source>
        <strain evidence="11 12">DFI.1.165</strain>
    </source>
</reference>
<comment type="similarity">
    <text evidence="1 9">Belongs to the peptidase A8 family.</text>
</comment>
<evidence type="ECO:0000256" key="6">
    <source>
        <dbReference type="ARBA" id="ARBA00022801"/>
    </source>
</evidence>
<evidence type="ECO:0000313" key="12">
    <source>
        <dbReference type="Proteomes" id="UP001299546"/>
    </source>
</evidence>
<dbReference type="RefSeq" id="WP_066736644.1">
    <property type="nucleotide sequence ID" value="NZ_JAJCIQ010000002.1"/>
</dbReference>
<accession>A0ABS8DDV3</accession>
<feature type="transmembrane region" description="Helical" evidence="10">
    <location>
        <begin position="129"/>
        <end position="150"/>
    </location>
</feature>
<dbReference type="PRINTS" id="PR00781">
    <property type="entry name" value="LIPOSIGPTASE"/>
</dbReference>
<comment type="caution">
    <text evidence="11">The sequence shown here is derived from an EMBL/GenBank/DDBJ whole genome shotgun (WGS) entry which is preliminary data.</text>
</comment>
<keyword evidence="3" id="KW-0645">Protease</keyword>
<evidence type="ECO:0000256" key="3">
    <source>
        <dbReference type="ARBA" id="ARBA00022670"/>
    </source>
</evidence>
<dbReference type="PANTHER" id="PTHR33695">
    <property type="entry name" value="LIPOPROTEIN SIGNAL PEPTIDASE"/>
    <property type="match status" value="1"/>
</dbReference>
<keyword evidence="8 10" id="KW-0472">Membrane</keyword>
<dbReference type="PANTHER" id="PTHR33695:SF1">
    <property type="entry name" value="LIPOPROTEIN SIGNAL PEPTIDASE"/>
    <property type="match status" value="1"/>
</dbReference>
<keyword evidence="4 10" id="KW-0812">Transmembrane</keyword>
<keyword evidence="7 10" id="KW-1133">Transmembrane helix</keyword>
<dbReference type="InterPro" id="IPR001872">
    <property type="entry name" value="Peptidase_A8"/>
</dbReference>
<evidence type="ECO:0000256" key="8">
    <source>
        <dbReference type="ARBA" id="ARBA00023136"/>
    </source>
</evidence>
<evidence type="ECO:0000256" key="4">
    <source>
        <dbReference type="ARBA" id="ARBA00022692"/>
    </source>
</evidence>
<evidence type="ECO:0000313" key="11">
    <source>
        <dbReference type="EMBL" id="MCB7386591.1"/>
    </source>
</evidence>
<proteinExistence type="inferred from homology"/>
<evidence type="ECO:0000256" key="9">
    <source>
        <dbReference type="RuleBase" id="RU004181"/>
    </source>
</evidence>
<feature type="transmembrane region" description="Helical" evidence="10">
    <location>
        <begin position="60"/>
        <end position="81"/>
    </location>
</feature>
<keyword evidence="2" id="KW-1003">Cell membrane</keyword>
<dbReference type="Proteomes" id="UP001299546">
    <property type="component" value="Unassembled WGS sequence"/>
</dbReference>
<dbReference type="EMBL" id="JAJCIS010000002">
    <property type="protein sequence ID" value="MCB7386591.1"/>
    <property type="molecule type" value="Genomic_DNA"/>
</dbReference>
<evidence type="ECO:0000256" key="10">
    <source>
        <dbReference type="SAM" id="Phobius"/>
    </source>
</evidence>
<evidence type="ECO:0000256" key="7">
    <source>
        <dbReference type="ARBA" id="ARBA00022989"/>
    </source>
</evidence>
<protein>
    <submittedName>
        <fullName evidence="11">Signal peptidase II</fullName>
    </submittedName>
</protein>